<sequence length="125" mass="13135">MNDPLVISFSSFEQATEAHRALLDAGFDPDAVQLRVQEDESGPVEGNFLVGNGRMGTGEQMTVGGQRLGPETPYGANFEEPVWRGSHVLMVMPADDAQRSRATTLLQGLGGHDVNAAQAGAAPAA</sequence>
<comment type="caution">
    <text evidence="2">The sequence shown here is derived from an EMBL/GenBank/DDBJ whole genome shotgun (WGS) entry which is preliminary data.</text>
</comment>
<dbReference type="EMBL" id="JABWMJ010000003">
    <property type="protein sequence ID" value="NUZ05837.1"/>
    <property type="molecule type" value="Genomic_DNA"/>
</dbReference>
<evidence type="ECO:0000256" key="1">
    <source>
        <dbReference type="SAM" id="MobiDB-lite"/>
    </source>
</evidence>
<dbReference type="RefSeq" id="WP_176068154.1">
    <property type="nucleotide sequence ID" value="NZ_JABWMJ010000003.1"/>
</dbReference>
<evidence type="ECO:0000313" key="3">
    <source>
        <dbReference type="Proteomes" id="UP000529637"/>
    </source>
</evidence>
<keyword evidence="3" id="KW-1185">Reference proteome</keyword>
<evidence type="ECO:0000313" key="2">
    <source>
        <dbReference type="EMBL" id="NUZ05837.1"/>
    </source>
</evidence>
<proteinExistence type="predicted"/>
<name>A0A7Y6TWB2_9BURK</name>
<protein>
    <submittedName>
        <fullName evidence="2">Uncharacterized protein</fullName>
    </submittedName>
</protein>
<organism evidence="2 3">
    <name type="scientific">Piscinibacter koreensis</name>
    <dbReference type="NCBI Taxonomy" id="2742824"/>
    <lineage>
        <taxon>Bacteria</taxon>
        <taxon>Pseudomonadati</taxon>
        <taxon>Pseudomonadota</taxon>
        <taxon>Betaproteobacteria</taxon>
        <taxon>Burkholderiales</taxon>
        <taxon>Sphaerotilaceae</taxon>
        <taxon>Piscinibacter</taxon>
    </lineage>
</organism>
<dbReference type="AlphaFoldDB" id="A0A7Y6TWB2"/>
<dbReference type="Proteomes" id="UP000529637">
    <property type="component" value="Unassembled WGS sequence"/>
</dbReference>
<feature type="region of interest" description="Disordered" evidence="1">
    <location>
        <begin position="38"/>
        <end position="73"/>
    </location>
</feature>
<accession>A0A7Y6TWB2</accession>
<gene>
    <name evidence="2" type="ORF">HQN59_08675</name>
</gene>
<reference evidence="2 3" key="1">
    <citation type="submission" date="2020-06" db="EMBL/GenBank/DDBJ databases">
        <title>Schlegella sp. ID0723 isolated from air conditioner.</title>
        <authorList>
            <person name="Kim D.Y."/>
            <person name="Kim D.-U."/>
        </authorList>
    </citation>
    <scope>NUCLEOTIDE SEQUENCE [LARGE SCALE GENOMIC DNA]</scope>
    <source>
        <strain evidence="2 3">ID0723</strain>
    </source>
</reference>